<organism evidence="2 3">
    <name type="scientific">Cotesia typhae</name>
    <dbReference type="NCBI Taxonomy" id="2053667"/>
    <lineage>
        <taxon>Eukaryota</taxon>
        <taxon>Metazoa</taxon>
        <taxon>Ecdysozoa</taxon>
        <taxon>Arthropoda</taxon>
        <taxon>Hexapoda</taxon>
        <taxon>Insecta</taxon>
        <taxon>Pterygota</taxon>
        <taxon>Neoptera</taxon>
        <taxon>Endopterygota</taxon>
        <taxon>Hymenoptera</taxon>
        <taxon>Apocrita</taxon>
        <taxon>Ichneumonoidea</taxon>
        <taxon>Braconidae</taxon>
        <taxon>Microgastrinae</taxon>
        <taxon>Cotesia</taxon>
    </lineage>
</organism>
<feature type="compositionally biased region" description="Low complexity" evidence="1">
    <location>
        <begin position="595"/>
        <end position="609"/>
    </location>
</feature>
<sequence length="609" mass="67994">MKKYKVGKDSNNKQKTRKNTEETTNKKKNKEDEETEEVIYLGPSSPKKSKVTSESNNDLSESNYNDYNDVFTLTQDKNQDVSWDWNGTPKSKKNDRTPKRSKLVQKKRISNSPLLYNSTKRKIIRKDNTNNLDKLKADMIALQATITQEKNASNSRAEQSNNGNHINNDSDNDDNDLNIPEELEFDDDFNDESVLVVSSPVDSLPAPANIHGAGDDKKNENIDDMFDDSMNDTMIRCSQEIEKLLKITPSKPLNPVNSSSRSQSLNEFVNLAGTSKFQPQSSYKNIPASNPQNYLHAQTPAYKLVSEQSNAKFVKHKSEPINNSSNGGVNVQKNTSNVPVKNNVCNQNTEIVDDGFLDDSFDDFFASCENDLTKTESILLKGQSTDTHFGKVYSPKEESTSKITIKPNSFLPRVPQKSSTSFPSDWKFFKSKSASDSSFEQQTNIKPGLQDTKSHSNLRSNFKVNNMNLNSRGGCRMFAGGSVSNEHLAVLRATSCLDSNSGRRNIVKDNTQLYNNVNRFGERRNEGLNASRSNSSARQTSTSSSSSSSSLSLSSSRDVSAGMQSLQLCSDQEIEKKRKEAKMKLEARKKRLQASNSDSSGNSLRSNER</sequence>
<evidence type="ECO:0000313" key="2">
    <source>
        <dbReference type="EMBL" id="KAG8036762.1"/>
    </source>
</evidence>
<feature type="region of interest" description="Disordered" evidence="1">
    <location>
        <begin position="149"/>
        <end position="180"/>
    </location>
</feature>
<feature type="compositionally biased region" description="Low complexity" evidence="1">
    <location>
        <begin position="529"/>
        <end position="556"/>
    </location>
</feature>
<name>A0A8J5QV83_9HYME</name>
<evidence type="ECO:0000313" key="3">
    <source>
        <dbReference type="Proteomes" id="UP000729913"/>
    </source>
</evidence>
<keyword evidence="3" id="KW-1185">Reference proteome</keyword>
<feature type="compositionally biased region" description="Polar residues" evidence="1">
    <location>
        <begin position="52"/>
        <end position="64"/>
    </location>
</feature>
<feature type="region of interest" description="Disordered" evidence="1">
    <location>
        <begin position="80"/>
        <end position="104"/>
    </location>
</feature>
<accession>A0A8J5QV83</accession>
<feature type="region of interest" description="Disordered" evidence="1">
    <location>
        <begin position="518"/>
        <end position="609"/>
    </location>
</feature>
<comment type="caution">
    <text evidence="2">The sequence shown here is derived from an EMBL/GenBank/DDBJ whole genome shotgun (WGS) entry which is preliminary data.</text>
</comment>
<feature type="compositionally biased region" description="Basic and acidic residues" evidence="1">
    <location>
        <begin position="1"/>
        <end position="31"/>
    </location>
</feature>
<dbReference type="EMBL" id="JAAOIC020000048">
    <property type="protein sequence ID" value="KAG8036762.1"/>
    <property type="molecule type" value="Genomic_DNA"/>
</dbReference>
<reference evidence="2" key="1">
    <citation type="submission" date="2020-03" db="EMBL/GenBank/DDBJ databases">
        <authorList>
            <person name="Chebbi M.A."/>
            <person name="Drezen J.M."/>
        </authorList>
    </citation>
    <scope>NUCLEOTIDE SEQUENCE</scope>
    <source>
        <tissue evidence="2">Whole body</tissue>
    </source>
</reference>
<proteinExistence type="predicted"/>
<dbReference type="AlphaFoldDB" id="A0A8J5QV83"/>
<feature type="region of interest" description="Disordered" evidence="1">
    <location>
        <begin position="1"/>
        <end position="64"/>
    </location>
</feature>
<feature type="compositionally biased region" description="Basic and acidic residues" evidence="1">
    <location>
        <begin position="573"/>
        <end position="586"/>
    </location>
</feature>
<evidence type="ECO:0000256" key="1">
    <source>
        <dbReference type="SAM" id="MobiDB-lite"/>
    </source>
</evidence>
<gene>
    <name evidence="2" type="ORF">G9C98_004084</name>
</gene>
<reference evidence="2" key="2">
    <citation type="submission" date="2021-04" db="EMBL/GenBank/DDBJ databases">
        <title>Genome-wide patterns of bracovirus chromosomal integration into multiple host tissues during parasitism.</title>
        <authorList>
            <person name="Chebbi M.A.C."/>
        </authorList>
    </citation>
    <scope>NUCLEOTIDE SEQUENCE</scope>
    <source>
        <tissue evidence="2">Whole body</tissue>
    </source>
</reference>
<feature type="compositionally biased region" description="Polar residues" evidence="1">
    <location>
        <begin position="149"/>
        <end position="160"/>
    </location>
</feature>
<dbReference type="Proteomes" id="UP000729913">
    <property type="component" value="Unassembled WGS sequence"/>
</dbReference>
<dbReference type="OrthoDB" id="2017408at2759"/>
<protein>
    <submittedName>
        <fullName evidence="2">Uncharacterized protein</fullName>
    </submittedName>
</protein>
<feature type="compositionally biased region" description="Acidic residues" evidence="1">
    <location>
        <begin position="170"/>
        <end position="180"/>
    </location>
</feature>